<evidence type="ECO:0000313" key="3">
    <source>
        <dbReference type="Proteomes" id="UP000295418"/>
    </source>
</evidence>
<dbReference type="GO" id="GO:0006596">
    <property type="term" value="P:polyamine biosynthetic process"/>
    <property type="evidence" value="ECO:0007669"/>
    <property type="project" value="UniProtKB-KW"/>
</dbReference>
<evidence type="ECO:0000313" key="2">
    <source>
        <dbReference type="EMBL" id="TCZ74029.1"/>
    </source>
</evidence>
<dbReference type="OrthoDB" id="9761985at2"/>
<protein>
    <submittedName>
        <fullName evidence="2">Spermidine synthase</fullName>
    </submittedName>
</protein>
<dbReference type="InterPro" id="IPR029063">
    <property type="entry name" value="SAM-dependent_MTases_sf"/>
</dbReference>
<dbReference type="Pfam" id="PF01564">
    <property type="entry name" value="Spermine_synth"/>
    <property type="match status" value="1"/>
</dbReference>
<dbReference type="EMBL" id="SKFG01000028">
    <property type="protein sequence ID" value="TCZ74029.1"/>
    <property type="molecule type" value="Genomic_DNA"/>
</dbReference>
<keyword evidence="3" id="KW-1185">Reference proteome</keyword>
<proteinExistence type="predicted"/>
<dbReference type="SUPFAM" id="SSF53335">
    <property type="entry name" value="S-adenosyl-L-methionine-dependent methyltransferases"/>
    <property type="match status" value="1"/>
</dbReference>
<evidence type="ECO:0000256" key="1">
    <source>
        <dbReference type="ARBA" id="ARBA00023115"/>
    </source>
</evidence>
<accession>A0A4R4E3N3</accession>
<keyword evidence="1" id="KW-0620">Polyamine biosynthesis</keyword>
<dbReference type="AlphaFoldDB" id="A0A4R4E3N3"/>
<reference evidence="2 3" key="1">
    <citation type="submission" date="2019-03" db="EMBL/GenBank/DDBJ databases">
        <authorList>
            <person name="Kim M.K.M."/>
        </authorList>
    </citation>
    <scope>NUCLEOTIDE SEQUENCE [LARGE SCALE GENOMIC DNA]</scope>
    <source>
        <strain evidence="2 3">18JY21-1</strain>
    </source>
</reference>
<gene>
    <name evidence="2" type="ORF">E0485_20355</name>
</gene>
<name>A0A4R4E3N3_9BACL</name>
<comment type="caution">
    <text evidence="2">The sequence shown here is derived from an EMBL/GenBank/DDBJ whole genome shotgun (WGS) entry which is preliminary data.</text>
</comment>
<organism evidence="2 3">
    <name type="scientific">Paenibacillus albiflavus</name>
    <dbReference type="NCBI Taxonomy" id="2545760"/>
    <lineage>
        <taxon>Bacteria</taxon>
        <taxon>Bacillati</taxon>
        <taxon>Bacillota</taxon>
        <taxon>Bacilli</taxon>
        <taxon>Bacillales</taxon>
        <taxon>Paenibacillaceae</taxon>
        <taxon>Paenibacillus</taxon>
    </lineage>
</organism>
<dbReference type="PANTHER" id="PTHR43317">
    <property type="entry name" value="THERMOSPERMINE SYNTHASE ACAULIS5"/>
    <property type="match status" value="1"/>
</dbReference>
<dbReference type="NCBIfam" id="NF037959">
    <property type="entry name" value="MFS_SpdSyn"/>
    <property type="match status" value="1"/>
</dbReference>
<sequence>MRLNQKGNHHLHVLTQENSLYQEITVYESNELYGETGRFRCLQFADDAVQGAMDLRDRNHIVLEYPRVMIHLMEKNNSFFERALIIGHGIGTIASQYPSKSITVAELDAKVVELSRVWFDYQLDNVVVGDGREVLSEIEADSLDYILVDAFTKEGTPSRLTSVEFFQLALVKLNASGAILLNVTGRLKNDRLINAIYSTLGEMVPYTKAWALPAKDVSDIRNIVMMGSRHTIQCEPKQMEGFCEIELVPGHIIRDK</sequence>
<dbReference type="PANTHER" id="PTHR43317:SF1">
    <property type="entry name" value="THERMOSPERMINE SYNTHASE ACAULIS5"/>
    <property type="match status" value="1"/>
</dbReference>
<dbReference type="Proteomes" id="UP000295418">
    <property type="component" value="Unassembled WGS sequence"/>
</dbReference>
<dbReference type="Gene3D" id="3.40.50.150">
    <property type="entry name" value="Vaccinia Virus protein VP39"/>
    <property type="match status" value="1"/>
</dbReference>